<feature type="transmembrane region" description="Helical" evidence="9">
    <location>
        <begin position="121"/>
        <end position="138"/>
    </location>
</feature>
<evidence type="ECO:0000259" key="11">
    <source>
        <dbReference type="Pfam" id="PF05730"/>
    </source>
</evidence>
<feature type="domain" description="CFEM" evidence="11">
    <location>
        <begin position="30"/>
        <end position="90"/>
    </location>
</feature>
<keyword evidence="9" id="KW-0472">Membrane</keyword>
<evidence type="ECO:0000256" key="4">
    <source>
        <dbReference type="ARBA" id="ARBA00022525"/>
    </source>
</evidence>
<keyword evidence="13" id="KW-1185">Reference proteome</keyword>
<evidence type="ECO:0000256" key="2">
    <source>
        <dbReference type="ARBA" id="ARBA00004613"/>
    </source>
</evidence>
<dbReference type="EMBL" id="NJET01000026">
    <property type="protein sequence ID" value="PHH64770.1"/>
    <property type="molecule type" value="Genomic_DNA"/>
</dbReference>
<comment type="similarity">
    <text evidence="3">Belongs to the RBT5 family.</text>
</comment>
<keyword evidence="6 10" id="KW-0732">Signal</keyword>
<accession>A0A2C5YBC6</accession>
<feature type="signal peptide" evidence="10">
    <location>
        <begin position="1"/>
        <end position="21"/>
    </location>
</feature>
<keyword evidence="5" id="KW-0336">GPI-anchor</keyword>
<keyword evidence="4" id="KW-0964">Secreted</keyword>
<keyword evidence="9" id="KW-1133">Transmembrane helix</keyword>
<dbReference type="Proteomes" id="UP000226192">
    <property type="component" value="Unassembled WGS sequence"/>
</dbReference>
<organism evidence="12 13">
    <name type="scientific">Ophiocordyceps australis</name>
    <dbReference type="NCBI Taxonomy" id="1399860"/>
    <lineage>
        <taxon>Eukaryota</taxon>
        <taxon>Fungi</taxon>
        <taxon>Dikarya</taxon>
        <taxon>Ascomycota</taxon>
        <taxon>Pezizomycotina</taxon>
        <taxon>Sordariomycetes</taxon>
        <taxon>Hypocreomycetidae</taxon>
        <taxon>Hypocreales</taxon>
        <taxon>Ophiocordycipitaceae</taxon>
        <taxon>Ophiocordyceps</taxon>
    </lineage>
</organism>
<keyword evidence="8" id="KW-0449">Lipoprotein</keyword>
<comment type="subcellular location">
    <subcellularLocation>
        <location evidence="1">Membrane</location>
        <topology evidence="1">Lipid-anchor</topology>
        <topology evidence="1">GPI-anchor</topology>
    </subcellularLocation>
    <subcellularLocation>
        <location evidence="2">Secreted</location>
    </subcellularLocation>
</comment>
<dbReference type="AlphaFoldDB" id="A0A2C5YBC6"/>
<comment type="caution">
    <text evidence="12">The sequence shown here is derived from an EMBL/GenBank/DDBJ whole genome shotgun (WGS) entry which is preliminary data.</text>
</comment>
<evidence type="ECO:0000313" key="13">
    <source>
        <dbReference type="Proteomes" id="UP000226192"/>
    </source>
</evidence>
<feature type="chain" id="PRO_5012451529" description="CFEM domain-containing protein" evidence="10">
    <location>
        <begin position="22"/>
        <end position="139"/>
    </location>
</feature>
<evidence type="ECO:0000256" key="8">
    <source>
        <dbReference type="ARBA" id="ARBA00023288"/>
    </source>
</evidence>
<dbReference type="GO" id="GO:0098552">
    <property type="term" value="C:side of membrane"/>
    <property type="evidence" value="ECO:0007669"/>
    <property type="project" value="UniProtKB-KW"/>
</dbReference>
<dbReference type="GO" id="GO:0005576">
    <property type="term" value="C:extracellular region"/>
    <property type="evidence" value="ECO:0007669"/>
    <property type="project" value="UniProtKB-SubCell"/>
</dbReference>
<dbReference type="Pfam" id="PF05730">
    <property type="entry name" value="CFEM"/>
    <property type="match status" value="1"/>
</dbReference>
<dbReference type="InterPro" id="IPR008427">
    <property type="entry name" value="Extracellular_membr_CFEM_dom"/>
</dbReference>
<keyword evidence="9" id="KW-0812">Transmembrane</keyword>
<evidence type="ECO:0000256" key="5">
    <source>
        <dbReference type="ARBA" id="ARBA00022622"/>
    </source>
</evidence>
<evidence type="ECO:0000256" key="9">
    <source>
        <dbReference type="SAM" id="Phobius"/>
    </source>
</evidence>
<keyword evidence="5" id="KW-0325">Glycoprotein</keyword>
<protein>
    <recommendedName>
        <fullName evidence="11">CFEM domain-containing protein</fullName>
    </recommendedName>
</protein>
<keyword evidence="7" id="KW-1015">Disulfide bond</keyword>
<name>A0A2C5YBC6_9HYPO</name>
<reference evidence="12 13" key="1">
    <citation type="submission" date="2017-06" db="EMBL/GenBank/DDBJ databases">
        <title>Ant-infecting Ophiocordyceps genomes reveal a high diversity of potential behavioral manipulation genes and a possible major role for enterotoxins.</title>
        <authorList>
            <person name="De Bekker C."/>
            <person name="Evans H.C."/>
            <person name="Brachmann A."/>
            <person name="Hughes D.P."/>
        </authorList>
    </citation>
    <scope>NUCLEOTIDE SEQUENCE [LARGE SCALE GENOMIC DNA]</scope>
    <source>
        <strain evidence="12 13">Map64</strain>
    </source>
</reference>
<evidence type="ECO:0000256" key="10">
    <source>
        <dbReference type="SAM" id="SignalP"/>
    </source>
</evidence>
<proteinExistence type="inferred from homology"/>
<evidence type="ECO:0000313" key="12">
    <source>
        <dbReference type="EMBL" id="PHH64770.1"/>
    </source>
</evidence>
<dbReference type="OrthoDB" id="3767534at2759"/>
<sequence length="139" mass="14720">MKNTISIIALSLLVWVRLAAGQAQCLSLTSAVPSCAYSCASSAASAVGCTNAQDLACQCTPASQSAIIVTAQSCVIACGPDVIGPALSAGSAIYFIYELSDAASHVGIVFSIAYKLSRIKHFYFFYVVVIVFFFFFFFL</sequence>
<dbReference type="STRING" id="1399860.A0A2C5YBC6"/>
<evidence type="ECO:0000256" key="1">
    <source>
        <dbReference type="ARBA" id="ARBA00004589"/>
    </source>
</evidence>
<evidence type="ECO:0000256" key="3">
    <source>
        <dbReference type="ARBA" id="ARBA00010031"/>
    </source>
</evidence>
<evidence type="ECO:0000256" key="7">
    <source>
        <dbReference type="ARBA" id="ARBA00023157"/>
    </source>
</evidence>
<evidence type="ECO:0000256" key="6">
    <source>
        <dbReference type="ARBA" id="ARBA00022729"/>
    </source>
</evidence>
<gene>
    <name evidence="12" type="ORF">CDD81_4032</name>
</gene>